<protein>
    <submittedName>
        <fullName evidence="4">Uncharacterized protein</fullName>
    </submittedName>
</protein>
<reference evidence="4 5" key="1">
    <citation type="submission" date="2024-02" db="EMBL/GenBank/DDBJ databases">
        <authorList>
            <person name="Chen Y."/>
            <person name="Shah S."/>
            <person name="Dougan E. K."/>
            <person name="Thang M."/>
            <person name="Chan C."/>
        </authorList>
    </citation>
    <scope>NUCLEOTIDE SEQUENCE [LARGE SCALE GENOMIC DNA]</scope>
</reference>
<evidence type="ECO:0000256" key="2">
    <source>
        <dbReference type="SAM" id="MobiDB-lite"/>
    </source>
</evidence>
<dbReference type="EMBL" id="CAXAMN010021802">
    <property type="protein sequence ID" value="CAK9063491.1"/>
    <property type="molecule type" value="Genomic_DNA"/>
</dbReference>
<feature type="transmembrane region" description="Helical" evidence="3">
    <location>
        <begin position="196"/>
        <end position="217"/>
    </location>
</feature>
<comment type="caution">
    <text evidence="4">The sequence shown here is derived from an EMBL/GenBank/DDBJ whole genome shotgun (WGS) entry which is preliminary data.</text>
</comment>
<feature type="region of interest" description="Disordered" evidence="2">
    <location>
        <begin position="559"/>
        <end position="605"/>
    </location>
</feature>
<proteinExistence type="predicted"/>
<keyword evidence="5" id="KW-1185">Reference proteome</keyword>
<gene>
    <name evidence="4" type="ORF">CCMP2556_LOCUS31207</name>
</gene>
<name>A0ABP0NI85_9DINO</name>
<feature type="compositionally biased region" description="Polar residues" evidence="2">
    <location>
        <begin position="567"/>
        <end position="587"/>
    </location>
</feature>
<accession>A0ABP0NI85</accession>
<feature type="transmembrane region" description="Helical" evidence="3">
    <location>
        <begin position="238"/>
        <end position="259"/>
    </location>
</feature>
<feature type="coiled-coil region" evidence="1">
    <location>
        <begin position="445"/>
        <end position="472"/>
    </location>
</feature>
<keyword evidence="3" id="KW-0472">Membrane</keyword>
<organism evidence="4 5">
    <name type="scientific">Durusdinium trenchii</name>
    <dbReference type="NCBI Taxonomy" id="1381693"/>
    <lineage>
        <taxon>Eukaryota</taxon>
        <taxon>Sar</taxon>
        <taxon>Alveolata</taxon>
        <taxon>Dinophyceae</taxon>
        <taxon>Suessiales</taxon>
        <taxon>Symbiodiniaceae</taxon>
        <taxon>Durusdinium</taxon>
    </lineage>
</organism>
<evidence type="ECO:0000313" key="5">
    <source>
        <dbReference type="Proteomes" id="UP001642484"/>
    </source>
</evidence>
<sequence length="605" mass="68499">MRRARVVRGPGHPMTTTQHELEQLRDEMEDTDSEDGWSPKVTARDRQISRGTDRLTTVEDLDNEPADVFFHVDMYDSVLVAAFGGVTMNLDGSDELHVHPGILFLFCIPLVLLQFWVTFCTTFGMPAYWRSLDISTEESMVISMKLLLIVVVQLSFFDNMLMTLRCFVFVINPTTWTDVKRIDPEDTRTGRSRLNVLHWSPFLAPFPIMALLTKVMMQYWVSVQSMSIIMASDNVKEAVFDALAISFIVELDVAMWNLVKTIMHLDNFENFTFQLWPLTRRLRAMDSSPLAKMFDFPVLHRGRGARRLENFIVFTVLFVLYSRITLVSFHAADSGILPASRDVCAMWSWYKDDFRTWEDTLKGYMVLELLEAFSCMSKFPWDIKQEISKMADPDLGGYCTEDFRPLSFQKAMELCKQHPRSSLLFLLAFSSLLLLPQLVYSTGALQEVMKNLDFADDEHELEEEQADAAIEQSMLNARKIKHLGRVVSNHIVELNKRMRKYEKMLLTGVSPQNGQAMAAGYAAVPSKEPARFANGTAAYSAQEPARLANGTAAYSAQVSATPPALSPQGSRSTLSYGSQKGTQQPLMSLSPPVAYNGYSLPRRVP</sequence>
<dbReference type="Proteomes" id="UP001642484">
    <property type="component" value="Unassembled WGS sequence"/>
</dbReference>
<evidence type="ECO:0000256" key="1">
    <source>
        <dbReference type="SAM" id="Coils"/>
    </source>
</evidence>
<keyword evidence="1" id="KW-0175">Coiled coil</keyword>
<feature type="transmembrane region" description="Helical" evidence="3">
    <location>
        <begin position="146"/>
        <end position="171"/>
    </location>
</feature>
<evidence type="ECO:0000313" key="4">
    <source>
        <dbReference type="EMBL" id="CAK9063491.1"/>
    </source>
</evidence>
<feature type="transmembrane region" description="Helical" evidence="3">
    <location>
        <begin position="102"/>
        <end position="125"/>
    </location>
</feature>
<feature type="transmembrane region" description="Helical" evidence="3">
    <location>
        <begin position="311"/>
        <end position="332"/>
    </location>
</feature>
<keyword evidence="3" id="KW-0812">Transmembrane</keyword>
<evidence type="ECO:0000256" key="3">
    <source>
        <dbReference type="SAM" id="Phobius"/>
    </source>
</evidence>
<keyword evidence="3" id="KW-1133">Transmembrane helix</keyword>
<feature type="region of interest" description="Disordered" evidence="2">
    <location>
        <begin position="1"/>
        <end position="41"/>
    </location>
</feature>